<feature type="compositionally biased region" description="Basic and acidic residues" evidence="2">
    <location>
        <begin position="1543"/>
        <end position="1561"/>
    </location>
</feature>
<name>A0A9W6F764_9CHLO</name>
<feature type="compositionally biased region" description="Low complexity" evidence="2">
    <location>
        <begin position="623"/>
        <end position="642"/>
    </location>
</feature>
<dbReference type="PANTHER" id="PTHR13037">
    <property type="entry name" value="FORMIN"/>
    <property type="match status" value="1"/>
</dbReference>
<feature type="region of interest" description="Disordered" evidence="2">
    <location>
        <begin position="1045"/>
        <end position="1064"/>
    </location>
</feature>
<feature type="compositionally biased region" description="Low complexity" evidence="2">
    <location>
        <begin position="102"/>
        <end position="120"/>
    </location>
</feature>
<feature type="compositionally biased region" description="Low complexity" evidence="2">
    <location>
        <begin position="1169"/>
        <end position="1186"/>
    </location>
</feature>
<sequence>MDSRPCTAANVAAGRARKPTVRRLGSLAFGVFKLHRRSKLPRYYPDTRVHTAEPSLNEQLPHAGDDSAGAAAHLPLTSPSTGARRASRRQQQQELLWGANPAPDAAWQQQQQLSAQSIPALAPPQPPPRPPAQPEQQQQQQSRHSTGAPARDAAAGECGSSDGSGHVGPADLLAQQDAALMLHGGRHRNRQPVVSLLLPQQPPGAAVATAAGAMLLSQQQQQGDAASLDAAAPAVRGLRGRDGADLAGSGDSGGGVKTDGAGGDAGDGPDVREAQRRRRPGRKPPADSARGARLQPGGATAATAVAGNEDAAEGAADNGGADGGDSAGTVSPRGQPPPPAPPRPHVVLRLRRHGPDTRSTRSIRLPLPQRPKPWPVKLLLEAKQREKQQQQQEMVQRQQEQMDQQQLDQQQQQQRQQRQQQETELQEQRQQWLEQQLEPQQPSPGQGQQGRGAQVEEQQQLQRWLGPEEEEKEGGGSQLGLAAAGPTWQARGQEQGRGGELDRQRQRQPEGLGSGLGQATVASPGQAALEPASEGAQRRQDLQRWRRRGAREEGEQRPQRQAEPLDRTTMARVRSQAQQTQEAPTQQQHRQQQQPQQGGTAVAKGPQSQRGRAGQPGDEAPDPLQSLAGASAPAPAAPGRAAGQRRRPSPRPQVSQADMGRRAVGVAEAVAAHPDGTLWAYRRRDVGPLAARLLHQLKQQPLQQGQQLGQQGQQREKRDDGSGAHSGIDAGSNGDNVRSGGDVITDGDGGGGGGGACHVLVAGSYQAYSLLRSLSYVQGALRLASYNLQSYAGAGASGPDGAVGAAAAPPAVGFTASGVSVQDLRSYYEQTVRHGAGPRPELGPPLPPRTSPQGVSSSPGAAPSRPHGDANSSSSGGGGSGTNSSAGKRPPSSPRPLPTLKGWPEDEVQLSPRALVSVFLVPPPPPPPPLDLLYGAAGGGGGGHAAGDDDTPPIAVTARADEATLIRLLTTRLRRHGSAHMRALGREAASRALAVLYGACRALSHSGLTALAFPHMTALGPQPRGELGSPPPPLAAAAAAAGRRRARSAALRLPSPPSPSPSSAAAAAAAVASLDPVLLDKAPQLTLRVVLCEWDAQGRPVAVAVVPERTGLDPPTHTTTPAMVAADPESDSDSGAGSGSATPLIDAEPPPQAALAAPPASSGGGSSGFGAAAAAAASRPRAQPPVRLRVPAAAAAAGRGEQQRRVVVLGPGGGGSDTRGAAAVVAGSLAEGRRVAVAARGLGALLRLPVVVFRAQGRMGKVVDAEVGWRREGRQTRKALVFTLHTAEPAEPGAGAGRGGGAAGGAGGRVAAGGEASAEGGSLVAEVFWLPLSALQHHLHSLPGPPPEPIITRSANRRLLPSKADHYDYEDDDNNDEDGDDDEEEEDGGGDGGGGGGGGGGDGGEEEVEEDQRHVQAAAAAAAAQLARYGTATLEGSSPGRRVTALLAAAGLSAGLRSAAGLTVLVRVPPPPAGVQLGQQGKQRGQQQQQQQAEEGRGQQQQRKAVEGAHGKPSPAWRPPPPRRYQLLLARMDPRVGRLQLLRPEDLSELRRAEATRAAQE</sequence>
<feature type="compositionally biased region" description="Pro residues" evidence="2">
    <location>
        <begin position="121"/>
        <end position="133"/>
    </location>
</feature>
<reference evidence="3 4" key="1">
    <citation type="journal article" date="2023" name="Commun. Biol.">
        <title>Reorganization of the ancestral sex-determining regions during the evolution of trioecy in Pleodorina starrii.</title>
        <authorList>
            <person name="Takahashi K."/>
            <person name="Suzuki S."/>
            <person name="Kawai-Toyooka H."/>
            <person name="Yamamoto K."/>
            <person name="Hamaji T."/>
            <person name="Ootsuki R."/>
            <person name="Yamaguchi H."/>
            <person name="Kawachi M."/>
            <person name="Higashiyama T."/>
            <person name="Nozaki H."/>
        </authorList>
    </citation>
    <scope>NUCLEOTIDE SEQUENCE [LARGE SCALE GENOMIC DNA]</scope>
    <source>
        <strain evidence="3 4">NIES-4479</strain>
    </source>
</reference>
<feature type="compositionally biased region" description="Pro residues" evidence="2">
    <location>
        <begin position="334"/>
        <end position="344"/>
    </location>
</feature>
<feature type="compositionally biased region" description="Low complexity" evidence="2">
    <location>
        <begin position="297"/>
        <end position="319"/>
    </location>
</feature>
<feature type="compositionally biased region" description="Acidic residues" evidence="2">
    <location>
        <begin position="1368"/>
        <end position="1389"/>
    </location>
</feature>
<feature type="region of interest" description="Disordered" evidence="2">
    <location>
        <begin position="834"/>
        <end position="904"/>
    </location>
</feature>
<feature type="compositionally biased region" description="Pro residues" evidence="2">
    <location>
        <begin position="841"/>
        <end position="850"/>
    </location>
</feature>
<feature type="compositionally biased region" description="Low complexity" evidence="2">
    <location>
        <begin position="576"/>
        <end position="597"/>
    </location>
</feature>
<feature type="compositionally biased region" description="Gly residues" evidence="2">
    <location>
        <begin position="1294"/>
        <end position="1311"/>
    </location>
</feature>
<feature type="compositionally biased region" description="Basic and acidic residues" evidence="2">
    <location>
        <begin position="497"/>
        <end position="508"/>
    </location>
</feature>
<feature type="region of interest" description="Disordered" evidence="2">
    <location>
        <begin position="1361"/>
        <end position="1416"/>
    </location>
</feature>
<feature type="compositionally biased region" description="Gly residues" evidence="2">
    <location>
        <begin position="1390"/>
        <end position="1402"/>
    </location>
</feature>
<feature type="region of interest" description="Disordered" evidence="2">
    <location>
        <begin position="1107"/>
        <end position="1186"/>
    </location>
</feature>
<feature type="compositionally biased region" description="Low complexity" evidence="2">
    <location>
        <begin position="1478"/>
        <end position="1503"/>
    </location>
</feature>
<organism evidence="3 4">
    <name type="scientific">Pleodorina starrii</name>
    <dbReference type="NCBI Taxonomy" id="330485"/>
    <lineage>
        <taxon>Eukaryota</taxon>
        <taxon>Viridiplantae</taxon>
        <taxon>Chlorophyta</taxon>
        <taxon>core chlorophytes</taxon>
        <taxon>Chlorophyceae</taxon>
        <taxon>CS clade</taxon>
        <taxon>Chlamydomonadales</taxon>
        <taxon>Volvocaceae</taxon>
        <taxon>Pleodorina</taxon>
    </lineage>
</organism>
<dbReference type="Proteomes" id="UP001165080">
    <property type="component" value="Unassembled WGS sequence"/>
</dbReference>
<feature type="compositionally biased region" description="Low complexity" evidence="2">
    <location>
        <begin position="389"/>
        <end position="460"/>
    </location>
</feature>
<feature type="compositionally biased region" description="Gly residues" evidence="2">
    <location>
        <begin position="250"/>
        <end position="266"/>
    </location>
</feature>
<evidence type="ECO:0000256" key="1">
    <source>
        <dbReference type="ARBA" id="ARBA00022581"/>
    </source>
</evidence>
<feature type="region of interest" description="Disordered" evidence="2">
    <location>
        <begin position="1469"/>
        <end position="1561"/>
    </location>
</feature>
<feature type="region of interest" description="Disordered" evidence="2">
    <location>
        <begin position="241"/>
        <end position="372"/>
    </location>
</feature>
<evidence type="ECO:0000313" key="4">
    <source>
        <dbReference type="Proteomes" id="UP001165080"/>
    </source>
</evidence>
<evidence type="ECO:0000256" key="2">
    <source>
        <dbReference type="SAM" id="MobiDB-lite"/>
    </source>
</evidence>
<feature type="region of interest" description="Disordered" evidence="2">
    <location>
        <begin position="45"/>
        <end position="169"/>
    </location>
</feature>
<dbReference type="EMBL" id="BRXU01000022">
    <property type="protein sequence ID" value="GLC58320.1"/>
    <property type="molecule type" value="Genomic_DNA"/>
</dbReference>
<feature type="region of interest" description="Disordered" evidence="2">
    <location>
        <begin position="385"/>
        <end position="661"/>
    </location>
</feature>
<feature type="compositionally biased region" description="Basic and acidic residues" evidence="2">
    <location>
        <begin position="536"/>
        <end position="566"/>
    </location>
</feature>
<evidence type="ECO:0000313" key="3">
    <source>
        <dbReference type="EMBL" id="GLC58320.1"/>
    </source>
</evidence>
<comment type="caution">
    <text evidence="3">The sequence shown here is derived from an EMBL/GenBank/DDBJ whole genome shotgun (WGS) entry which is preliminary data.</text>
</comment>
<keyword evidence="4" id="KW-1185">Reference proteome</keyword>
<protein>
    <submittedName>
        <fullName evidence="3">Uncharacterized protein</fullName>
    </submittedName>
</protein>
<feature type="compositionally biased region" description="Low complexity" evidence="2">
    <location>
        <begin position="700"/>
        <end position="713"/>
    </location>
</feature>
<dbReference type="PANTHER" id="PTHR13037:SF24">
    <property type="entry name" value="POLYCOMB PROTEIN PCL-RELATED"/>
    <property type="match status" value="1"/>
</dbReference>
<accession>A0A9W6F764</accession>
<feature type="region of interest" description="Disordered" evidence="2">
    <location>
        <begin position="1289"/>
        <end position="1314"/>
    </location>
</feature>
<gene>
    <name evidence="3" type="primary">PLEST012090</name>
    <name evidence="3" type="ORF">PLESTB_001346200</name>
</gene>
<feature type="region of interest" description="Disordered" evidence="2">
    <location>
        <begin position="700"/>
        <end position="747"/>
    </location>
</feature>
<keyword evidence="1" id="KW-0945">Host-virus interaction</keyword>
<proteinExistence type="predicted"/>